<dbReference type="SUPFAM" id="SSF109998">
    <property type="entry name" value="Triger factor/SurA peptide-binding domain-like"/>
    <property type="match status" value="1"/>
</dbReference>
<keyword evidence="4 8" id="KW-0732">Signal</keyword>
<comment type="similarity">
    <text evidence="2">Belongs to the PpiC/parvulin rotamase family.</text>
</comment>
<dbReference type="PROSITE" id="PS50198">
    <property type="entry name" value="PPIC_PPIASE_2"/>
    <property type="match status" value="1"/>
</dbReference>
<dbReference type="GO" id="GO:0003755">
    <property type="term" value="F:peptidyl-prolyl cis-trans isomerase activity"/>
    <property type="evidence" value="ECO:0007669"/>
    <property type="project" value="UniProtKB-KW"/>
</dbReference>
<dbReference type="Gene3D" id="1.10.8.1040">
    <property type="match status" value="1"/>
</dbReference>
<feature type="chain" id="PRO_5017244671" description="peptidylprolyl isomerase" evidence="8">
    <location>
        <begin position="22"/>
        <end position="258"/>
    </location>
</feature>
<dbReference type="InterPro" id="IPR000297">
    <property type="entry name" value="PPIase_PpiC"/>
</dbReference>
<accession>A0A388SCT4</accession>
<dbReference type="InterPro" id="IPR050245">
    <property type="entry name" value="PrsA_foldase"/>
</dbReference>
<protein>
    <recommendedName>
        <fullName evidence="3">peptidylprolyl isomerase</fullName>
        <ecNumber evidence="3">5.2.1.8</ecNumber>
    </recommendedName>
</protein>
<dbReference type="Gene3D" id="3.10.50.40">
    <property type="match status" value="1"/>
</dbReference>
<evidence type="ECO:0000313" key="10">
    <source>
        <dbReference type="EMBL" id="GBO94025.1"/>
    </source>
</evidence>
<dbReference type="Pfam" id="PF13145">
    <property type="entry name" value="Rotamase_2"/>
    <property type="match status" value="1"/>
</dbReference>
<dbReference type="InterPro" id="IPR027304">
    <property type="entry name" value="Trigger_fact/SurA_dom_sf"/>
</dbReference>
<evidence type="ECO:0000256" key="4">
    <source>
        <dbReference type="ARBA" id="ARBA00022729"/>
    </source>
</evidence>
<reference evidence="10 11" key="1">
    <citation type="journal article" date="2018" name="Int. J. Syst. Evol. Microbiol.">
        <title>Mesosutterella multiformis gen. nov., sp. nov., a member of the family Sutterellaceae and Sutterella megalosphaeroides sp. nov., isolated from human faeces.</title>
        <authorList>
            <person name="Sakamoto M."/>
            <person name="Ikeyama N."/>
            <person name="Kunihiro T."/>
            <person name="Iino T."/>
            <person name="Yuki M."/>
            <person name="Ohkuma M."/>
        </authorList>
    </citation>
    <scope>NUCLEOTIDE SEQUENCE [LARGE SCALE GENOMIC DNA]</scope>
    <source>
        <strain evidence="10 11">4NBBH2</strain>
    </source>
</reference>
<keyword evidence="5 7" id="KW-0697">Rotamase</keyword>
<evidence type="ECO:0000256" key="3">
    <source>
        <dbReference type="ARBA" id="ARBA00013194"/>
    </source>
</evidence>
<dbReference type="EC" id="5.2.1.8" evidence="3"/>
<dbReference type="PANTHER" id="PTHR47245:SF1">
    <property type="entry name" value="FOLDASE PROTEIN PRSA"/>
    <property type="match status" value="1"/>
</dbReference>
<dbReference type="AlphaFoldDB" id="A0A388SCT4"/>
<evidence type="ECO:0000256" key="7">
    <source>
        <dbReference type="PROSITE-ProRule" id="PRU00278"/>
    </source>
</evidence>
<sequence length="258" mass="28227">MKFKKALVFACVIAIPFAANAAFKDVTVNGWKITAAEQEQILAAATAHGQKRTPQLEQAIRDNLIARTVVLQEAEKAGVEKRPAVAAAIQNARKQIVSDVYLGDYLKKNPVTDAEVRKVYDQQKAQYGKTEIHINHIAVKTQDEAQKIQARLAKGESFQKIARAESLDPTAKRNGGDMGWVNTGALPPPMVSTLQGLKGNKTAIVTGPAGYEVVMNRGTRNAKAAPSFDRVKPEIRRALEAQKVNAYMRDLVKKAQVK</sequence>
<evidence type="ECO:0000256" key="1">
    <source>
        <dbReference type="ARBA" id="ARBA00000971"/>
    </source>
</evidence>
<dbReference type="SUPFAM" id="SSF54534">
    <property type="entry name" value="FKBP-like"/>
    <property type="match status" value="1"/>
</dbReference>
<dbReference type="OrthoDB" id="14196at2"/>
<evidence type="ECO:0000256" key="2">
    <source>
        <dbReference type="ARBA" id="ARBA00007656"/>
    </source>
</evidence>
<gene>
    <name evidence="10" type="ORF">MESMUL_13790</name>
</gene>
<evidence type="ECO:0000313" key="11">
    <source>
        <dbReference type="Proteomes" id="UP000266091"/>
    </source>
</evidence>
<organism evidence="10 11">
    <name type="scientific">Mesosutterella multiformis</name>
    <dbReference type="NCBI Taxonomy" id="2259133"/>
    <lineage>
        <taxon>Bacteria</taxon>
        <taxon>Pseudomonadati</taxon>
        <taxon>Pseudomonadota</taxon>
        <taxon>Betaproteobacteria</taxon>
        <taxon>Burkholderiales</taxon>
        <taxon>Sutterellaceae</taxon>
        <taxon>Mesosutterella</taxon>
    </lineage>
</organism>
<dbReference type="InterPro" id="IPR046357">
    <property type="entry name" value="PPIase_dom_sf"/>
</dbReference>
<dbReference type="PANTHER" id="PTHR47245">
    <property type="entry name" value="PEPTIDYLPROLYL ISOMERASE"/>
    <property type="match status" value="1"/>
</dbReference>
<comment type="caution">
    <text evidence="10">The sequence shown here is derived from an EMBL/GenBank/DDBJ whole genome shotgun (WGS) entry which is preliminary data.</text>
</comment>
<evidence type="ECO:0000256" key="6">
    <source>
        <dbReference type="ARBA" id="ARBA00023235"/>
    </source>
</evidence>
<feature type="domain" description="PpiC" evidence="9">
    <location>
        <begin position="129"/>
        <end position="218"/>
    </location>
</feature>
<name>A0A388SCT4_9BURK</name>
<proteinExistence type="inferred from homology"/>
<comment type="catalytic activity">
    <reaction evidence="1">
        <text>[protein]-peptidylproline (omega=180) = [protein]-peptidylproline (omega=0)</text>
        <dbReference type="Rhea" id="RHEA:16237"/>
        <dbReference type="Rhea" id="RHEA-COMP:10747"/>
        <dbReference type="Rhea" id="RHEA-COMP:10748"/>
        <dbReference type="ChEBI" id="CHEBI:83833"/>
        <dbReference type="ChEBI" id="CHEBI:83834"/>
        <dbReference type="EC" id="5.2.1.8"/>
    </reaction>
</comment>
<dbReference type="EMBL" id="BGZJ01000001">
    <property type="protein sequence ID" value="GBO94025.1"/>
    <property type="molecule type" value="Genomic_DNA"/>
</dbReference>
<evidence type="ECO:0000256" key="5">
    <source>
        <dbReference type="ARBA" id="ARBA00023110"/>
    </source>
</evidence>
<dbReference type="Proteomes" id="UP000266091">
    <property type="component" value="Unassembled WGS sequence"/>
</dbReference>
<keyword evidence="11" id="KW-1185">Reference proteome</keyword>
<evidence type="ECO:0000256" key="8">
    <source>
        <dbReference type="SAM" id="SignalP"/>
    </source>
</evidence>
<keyword evidence="6 7" id="KW-0413">Isomerase</keyword>
<dbReference type="RefSeq" id="WP_116270298.1">
    <property type="nucleotide sequence ID" value="NZ_BGZJ01000001.1"/>
</dbReference>
<feature type="signal peptide" evidence="8">
    <location>
        <begin position="1"/>
        <end position="21"/>
    </location>
</feature>
<evidence type="ECO:0000259" key="9">
    <source>
        <dbReference type="PROSITE" id="PS50198"/>
    </source>
</evidence>